<evidence type="ECO:0000256" key="2">
    <source>
        <dbReference type="ARBA" id="ARBA00022617"/>
    </source>
</evidence>
<sequence>MLTYLLIAVAIFVVYKLFSKKTDDAEETFEPIEFQKFTPRTLSKYNGKDDKRVLMAVNSRVYDVSASKNHYGPGGMYENFAGRDASRGLAKHSFEIEHLTPLDRPIDDLKDLTEEERSAMLQWAEFFGNKYPHCGDLVESL</sequence>
<evidence type="ECO:0000256" key="6">
    <source>
        <dbReference type="ARBA" id="ARBA00038357"/>
    </source>
</evidence>
<evidence type="ECO:0000256" key="3">
    <source>
        <dbReference type="ARBA" id="ARBA00022723"/>
    </source>
</evidence>
<keyword evidence="3" id="KW-0479">Metal-binding</keyword>
<dbReference type="OrthoDB" id="547796at2759"/>
<keyword evidence="7" id="KW-0732">Signal</keyword>
<dbReference type="AlphaFoldDB" id="A0A2T0FH88"/>
<protein>
    <submittedName>
        <fullName evidence="9">Damage response protein 1</fullName>
    </submittedName>
</protein>
<dbReference type="RefSeq" id="XP_024664300.1">
    <property type="nucleotide sequence ID" value="XM_024808532.1"/>
</dbReference>
<evidence type="ECO:0000256" key="1">
    <source>
        <dbReference type="ARBA" id="ARBA00004240"/>
    </source>
</evidence>
<evidence type="ECO:0000256" key="5">
    <source>
        <dbReference type="ARBA" id="ARBA00023004"/>
    </source>
</evidence>
<keyword evidence="10" id="KW-1185">Reference proteome</keyword>
<dbReference type="InterPro" id="IPR050577">
    <property type="entry name" value="MAPR/NEUFC/NENF-like"/>
</dbReference>
<keyword evidence="4" id="KW-0256">Endoplasmic reticulum</keyword>
<dbReference type="GO" id="GO:0005783">
    <property type="term" value="C:endoplasmic reticulum"/>
    <property type="evidence" value="ECO:0007669"/>
    <property type="project" value="UniProtKB-SubCell"/>
</dbReference>
<dbReference type="GeneID" id="36515723"/>
<dbReference type="PANTHER" id="PTHR10281">
    <property type="entry name" value="MEMBRANE-ASSOCIATED PROGESTERONE RECEPTOR COMPONENT-RELATED"/>
    <property type="match status" value="1"/>
</dbReference>
<dbReference type="FunFam" id="3.10.120.10:FF:000003">
    <property type="entry name" value="membrane-associated progesterone receptor component 1"/>
    <property type="match status" value="1"/>
</dbReference>
<evidence type="ECO:0000313" key="10">
    <source>
        <dbReference type="Proteomes" id="UP000238350"/>
    </source>
</evidence>
<comment type="subcellular location">
    <subcellularLocation>
        <location evidence="1">Endoplasmic reticulum</location>
    </subcellularLocation>
</comment>
<reference evidence="9 10" key="1">
    <citation type="submission" date="2017-04" db="EMBL/GenBank/DDBJ databases">
        <title>Genome sequencing of [Candida] sorbophila.</title>
        <authorList>
            <person name="Ahn J.O."/>
        </authorList>
    </citation>
    <scope>NUCLEOTIDE SEQUENCE [LARGE SCALE GENOMIC DNA]</scope>
    <source>
        <strain evidence="9 10">DS02</strain>
    </source>
</reference>
<evidence type="ECO:0000259" key="8">
    <source>
        <dbReference type="SMART" id="SM01117"/>
    </source>
</evidence>
<evidence type="ECO:0000256" key="4">
    <source>
        <dbReference type="ARBA" id="ARBA00022824"/>
    </source>
</evidence>
<dbReference type="Pfam" id="PF00173">
    <property type="entry name" value="Cyt-b5"/>
    <property type="match status" value="1"/>
</dbReference>
<keyword evidence="2" id="KW-0349">Heme</keyword>
<dbReference type="Proteomes" id="UP000238350">
    <property type="component" value="Unassembled WGS sequence"/>
</dbReference>
<dbReference type="GO" id="GO:0046872">
    <property type="term" value="F:metal ion binding"/>
    <property type="evidence" value="ECO:0007669"/>
    <property type="project" value="UniProtKB-KW"/>
</dbReference>
<gene>
    <name evidence="9" type="ORF">B9G98_01975</name>
</gene>
<dbReference type="GO" id="GO:0020037">
    <property type="term" value="F:heme binding"/>
    <property type="evidence" value="ECO:0007669"/>
    <property type="project" value="UniProtKB-ARBA"/>
</dbReference>
<feature type="domain" description="Cytochrome b5 heme-binding" evidence="8">
    <location>
        <begin position="37"/>
        <end position="138"/>
    </location>
</feature>
<dbReference type="STRING" id="45607.A0A2T0FH88"/>
<comment type="similarity">
    <text evidence="6">Belongs to the cytochrome b5 family. MAPR subfamily.</text>
</comment>
<comment type="caution">
    <text evidence="9">The sequence shown here is derived from an EMBL/GenBank/DDBJ whole genome shotgun (WGS) entry which is preliminary data.</text>
</comment>
<feature type="signal peptide" evidence="7">
    <location>
        <begin position="1"/>
        <end position="19"/>
    </location>
</feature>
<evidence type="ECO:0000313" key="9">
    <source>
        <dbReference type="EMBL" id="PRT54355.1"/>
    </source>
</evidence>
<accession>A0A2T0FH88</accession>
<keyword evidence="5" id="KW-0408">Iron</keyword>
<dbReference type="GO" id="GO:0016020">
    <property type="term" value="C:membrane"/>
    <property type="evidence" value="ECO:0007669"/>
    <property type="project" value="TreeGrafter"/>
</dbReference>
<dbReference type="PANTHER" id="PTHR10281:SF72">
    <property type="entry name" value="NEUDESIN"/>
    <property type="match status" value="1"/>
</dbReference>
<dbReference type="SMART" id="SM01117">
    <property type="entry name" value="Cyt-b5"/>
    <property type="match status" value="1"/>
</dbReference>
<name>A0A2T0FH88_9ASCO</name>
<organism evidence="9 10">
    <name type="scientific">Wickerhamiella sorbophila</name>
    <dbReference type="NCBI Taxonomy" id="45607"/>
    <lineage>
        <taxon>Eukaryota</taxon>
        <taxon>Fungi</taxon>
        <taxon>Dikarya</taxon>
        <taxon>Ascomycota</taxon>
        <taxon>Saccharomycotina</taxon>
        <taxon>Dipodascomycetes</taxon>
        <taxon>Dipodascales</taxon>
        <taxon>Trichomonascaceae</taxon>
        <taxon>Wickerhamiella</taxon>
    </lineage>
</organism>
<proteinExistence type="inferred from homology"/>
<dbReference type="Gene3D" id="3.10.120.10">
    <property type="entry name" value="Cytochrome b5-like heme/steroid binding domain"/>
    <property type="match status" value="1"/>
</dbReference>
<dbReference type="SUPFAM" id="SSF55856">
    <property type="entry name" value="Cytochrome b5-like heme/steroid binding domain"/>
    <property type="match status" value="1"/>
</dbReference>
<dbReference type="InterPro" id="IPR036400">
    <property type="entry name" value="Cyt_B5-like_heme/steroid_sf"/>
</dbReference>
<dbReference type="EMBL" id="NDIQ01000021">
    <property type="protein sequence ID" value="PRT54355.1"/>
    <property type="molecule type" value="Genomic_DNA"/>
</dbReference>
<evidence type="ECO:0000256" key="7">
    <source>
        <dbReference type="SAM" id="SignalP"/>
    </source>
</evidence>
<dbReference type="InterPro" id="IPR001199">
    <property type="entry name" value="Cyt_B5-like_heme/steroid-bd"/>
</dbReference>
<feature type="chain" id="PRO_5015734187" evidence="7">
    <location>
        <begin position="20"/>
        <end position="141"/>
    </location>
</feature>